<evidence type="ECO:0000256" key="1">
    <source>
        <dbReference type="SAM" id="MobiDB-lite"/>
    </source>
</evidence>
<keyword evidence="3" id="KW-1185">Reference proteome</keyword>
<evidence type="ECO:0000313" key="3">
    <source>
        <dbReference type="Proteomes" id="UP000248889"/>
    </source>
</evidence>
<reference evidence="2 3" key="1">
    <citation type="submission" date="2018-06" db="EMBL/GenBank/DDBJ databases">
        <title>Streptacidiphilus pinicola sp. nov., isolated from pine grove soil.</title>
        <authorList>
            <person name="Roh S.G."/>
            <person name="Park S."/>
            <person name="Kim M.-K."/>
            <person name="Yun B.-R."/>
            <person name="Park J."/>
            <person name="Kim M.J."/>
            <person name="Kim Y.S."/>
            <person name="Kim S.B."/>
        </authorList>
    </citation>
    <scope>NUCLEOTIDE SEQUENCE [LARGE SCALE GENOMIC DNA]</scope>
    <source>
        <strain evidence="2 3">MMS16-CNU450</strain>
    </source>
</reference>
<sequence length="473" mass="51923">MSAATKPAKKSAKKSAKPTAAAEGVKPSTALKAEEAHGRAVRRDVPRSSQGPWEAPRNRPDPIAILEAQALTRVPELVPIRYGRMAASEFAFLRGAPAIMAADLASTPNTGLMVQLCGDAHLVNFGFYASPERTLLFDLNDFDETLPGPFEWDVKRLAASVAVASRQNGHPEHSARDAAQASARGYREHMRELAARTELDVWYERVDTADLLADVRKRNRAEAEQELSKARRRTSLQALEKLTEPGPDGEPRIKHDPPLVQAIGMRDLGLVQETFEDFLRSMQEDRRVLLERFKLVDAALKVVGVGSVGTRCFVALLAGTTVGDPLMLQIKEAEQSVLAAHLAPSRHRHQGQRVVAGQRLLQAASDIFLGWATGPAGRFFYWRQLRDMKGAVEVEKLDAKMLLRYAEVCGRTLARAHARSGPRAEIADYLGRSDAFDRAIASWAVGYGDQTHRDHKALLAAIAQGRVEAVSDV</sequence>
<name>A0A2X0I6X0_9ACTN</name>
<organism evidence="2 3">
    <name type="scientific">Streptacidiphilus pinicola</name>
    <dbReference type="NCBI Taxonomy" id="2219663"/>
    <lineage>
        <taxon>Bacteria</taxon>
        <taxon>Bacillati</taxon>
        <taxon>Actinomycetota</taxon>
        <taxon>Actinomycetes</taxon>
        <taxon>Kitasatosporales</taxon>
        <taxon>Streptomycetaceae</taxon>
        <taxon>Streptacidiphilus</taxon>
    </lineage>
</organism>
<dbReference type="AlphaFoldDB" id="A0A2X0I6X0"/>
<dbReference type="PANTHER" id="PTHR39441">
    <property type="entry name" value="DUF2252 DOMAIN-CONTAINING PROTEIN"/>
    <property type="match status" value="1"/>
</dbReference>
<dbReference type="Proteomes" id="UP000248889">
    <property type="component" value="Unassembled WGS sequence"/>
</dbReference>
<evidence type="ECO:0000313" key="2">
    <source>
        <dbReference type="EMBL" id="RAG80722.1"/>
    </source>
</evidence>
<proteinExistence type="predicted"/>
<dbReference type="EMBL" id="QKYN01000202">
    <property type="protein sequence ID" value="RAG80722.1"/>
    <property type="molecule type" value="Genomic_DNA"/>
</dbReference>
<feature type="compositionally biased region" description="Basic and acidic residues" evidence="1">
    <location>
        <begin position="32"/>
        <end position="46"/>
    </location>
</feature>
<feature type="region of interest" description="Disordered" evidence="1">
    <location>
        <begin position="1"/>
        <end position="60"/>
    </location>
</feature>
<dbReference type="Pfam" id="PF10009">
    <property type="entry name" value="DUF2252"/>
    <property type="match status" value="1"/>
</dbReference>
<dbReference type="OrthoDB" id="1491115at2"/>
<feature type="compositionally biased region" description="Basic residues" evidence="1">
    <location>
        <begin position="7"/>
        <end position="16"/>
    </location>
</feature>
<dbReference type="RefSeq" id="WP_111507567.1">
    <property type="nucleotide sequence ID" value="NZ_QKYN01000202.1"/>
</dbReference>
<protein>
    <submittedName>
        <fullName evidence="2">DUF2252 domain-containing protein</fullName>
    </submittedName>
</protein>
<dbReference type="InterPro" id="IPR018721">
    <property type="entry name" value="DUF2252"/>
</dbReference>
<accession>A0A2X0I6X0</accession>
<comment type="caution">
    <text evidence="2">The sequence shown here is derived from an EMBL/GenBank/DDBJ whole genome shotgun (WGS) entry which is preliminary data.</text>
</comment>
<dbReference type="PANTHER" id="PTHR39441:SF1">
    <property type="entry name" value="DUF2252 DOMAIN-CONTAINING PROTEIN"/>
    <property type="match status" value="1"/>
</dbReference>
<gene>
    <name evidence="2" type="ORF">DN069_36590</name>
</gene>